<feature type="domain" description="AB hydrolase-1" evidence="1">
    <location>
        <begin position="71"/>
        <end position="175"/>
    </location>
</feature>
<organism evidence="2 3">
    <name type="scientific">Sphingomonas endophytica</name>
    <dbReference type="NCBI Taxonomy" id="869719"/>
    <lineage>
        <taxon>Bacteria</taxon>
        <taxon>Pseudomonadati</taxon>
        <taxon>Pseudomonadota</taxon>
        <taxon>Alphaproteobacteria</taxon>
        <taxon>Sphingomonadales</taxon>
        <taxon>Sphingomonadaceae</taxon>
        <taxon>Sphingomonas</taxon>
    </lineage>
</organism>
<evidence type="ECO:0000313" key="3">
    <source>
        <dbReference type="Proteomes" id="UP000560131"/>
    </source>
</evidence>
<dbReference type="RefSeq" id="WP_184032902.1">
    <property type="nucleotide sequence ID" value="NZ_BAABAR010000002.1"/>
</dbReference>
<proteinExistence type="predicted"/>
<gene>
    <name evidence="2" type="ORF">FHS97_000498</name>
</gene>
<dbReference type="Pfam" id="PF00561">
    <property type="entry name" value="Abhydrolase_1"/>
    <property type="match status" value="1"/>
</dbReference>
<evidence type="ECO:0000313" key="2">
    <source>
        <dbReference type="EMBL" id="MBB5724598.1"/>
    </source>
</evidence>
<evidence type="ECO:0000259" key="1">
    <source>
        <dbReference type="Pfam" id="PF00561"/>
    </source>
</evidence>
<protein>
    <submittedName>
        <fullName evidence="2">Pimeloyl-ACP methyl ester carboxylesterase</fullName>
    </submittedName>
</protein>
<dbReference type="Gene3D" id="3.40.50.1820">
    <property type="entry name" value="alpha/beta hydrolase"/>
    <property type="match status" value="1"/>
</dbReference>
<keyword evidence="3" id="KW-1185">Reference proteome</keyword>
<name>A0ABR6N1G4_9SPHN</name>
<dbReference type="Proteomes" id="UP000560131">
    <property type="component" value="Unassembled WGS sequence"/>
</dbReference>
<dbReference type="EMBL" id="JACIJN010000001">
    <property type="protein sequence ID" value="MBB5724598.1"/>
    <property type="molecule type" value="Genomic_DNA"/>
</dbReference>
<dbReference type="SUPFAM" id="SSF53474">
    <property type="entry name" value="alpha/beta-Hydrolases"/>
    <property type="match status" value="1"/>
</dbReference>
<dbReference type="InterPro" id="IPR000073">
    <property type="entry name" value="AB_hydrolase_1"/>
</dbReference>
<accession>A0ABR6N1G4</accession>
<sequence>MTALLLTGVIYERRAERIDAVRHPAPGRLIAVGDHRLHLWCVGRGTPTVLLLSGDGTPSVTMHAAQRRIAADTRVCSYDRAGLGWSDPAPRPMGLRGQVDDLERLLARGGVDGPLVLVPESGGNVIALAFFRRAPQRVVGMVMVDGSEPSLWFRGSPDEFPMLRLTDPLWQAGWRLGIVRLILPFAVPSWVEALPPDLRGQFDAVWSRAMPGQARDPIDRWERTPAVNRPEAVPGLLGDRPLVVVRHGLAGGMGVPAKYEGEWPAAQARLMKLSRASEMVVATRSHHPIAEENPVLVSGGPQGGGAGAGAVMRTATAGWAVAVFLFPSPPRAKPVSSDGAVAPPAGRGFRSRAACCPLAASPYAALARLARLRSFGSR</sequence>
<reference evidence="2 3" key="1">
    <citation type="submission" date="2020-08" db="EMBL/GenBank/DDBJ databases">
        <title>Genomic Encyclopedia of Type Strains, Phase IV (KMG-IV): sequencing the most valuable type-strain genomes for metagenomic binning, comparative biology and taxonomic classification.</title>
        <authorList>
            <person name="Goeker M."/>
        </authorList>
    </citation>
    <scope>NUCLEOTIDE SEQUENCE [LARGE SCALE GENOMIC DNA]</scope>
    <source>
        <strain evidence="2 3">DSM 101535</strain>
    </source>
</reference>
<dbReference type="InterPro" id="IPR029058">
    <property type="entry name" value="AB_hydrolase_fold"/>
</dbReference>
<comment type="caution">
    <text evidence="2">The sequence shown here is derived from an EMBL/GenBank/DDBJ whole genome shotgun (WGS) entry which is preliminary data.</text>
</comment>